<sequence length="247" mass="24692">MKGALAFEWTKLWTVRSTPWSLFAAALLTAGVAAVVGVSAQASAENGFDTARPAPHTVADALTLGQLAVVVTATLAVTGEYASGSIRTTLHSVPVRGRMLIGKAAVVTGVLGAAGLCLSAIGTASAAPLMGETGSFTTADAVGSALGTGAYLAGLALLATGLGTVFRSTAGTITAMIMLLMAVPQLTQIAGIDWLETAGDFLPSAAGVVLMTQDTDPYGVGPAALVLAAWGLAALNGGYMTLRRRDA</sequence>
<feature type="transmembrane region" description="Helical" evidence="1">
    <location>
        <begin position="141"/>
        <end position="166"/>
    </location>
</feature>
<organism evidence="2 3">
    <name type="scientific">Streptomyces johnsoniae</name>
    <dbReference type="NCBI Taxonomy" id="3075532"/>
    <lineage>
        <taxon>Bacteria</taxon>
        <taxon>Bacillati</taxon>
        <taxon>Actinomycetota</taxon>
        <taxon>Actinomycetes</taxon>
        <taxon>Kitasatosporales</taxon>
        <taxon>Streptomycetaceae</taxon>
        <taxon>Streptomyces</taxon>
    </lineage>
</organism>
<protein>
    <submittedName>
        <fullName evidence="2">ABC transporter</fullName>
    </submittedName>
</protein>
<reference evidence="3" key="1">
    <citation type="submission" date="2023-07" db="EMBL/GenBank/DDBJ databases">
        <title>30 novel species of actinomycetes from the DSMZ collection.</title>
        <authorList>
            <person name="Nouioui I."/>
        </authorList>
    </citation>
    <scope>NUCLEOTIDE SEQUENCE [LARGE SCALE GENOMIC DNA]</scope>
    <source>
        <strain evidence="3">DSM 41886</strain>
    </source>
</reference>
<name>A0ABU2SD29_9ACTN</name>
<gene>
    <name evidence="2" type="ORF">RM779_30330</name>
</gene>
<evidence type="ECO:0000313" key="3">
    <source>
        <dbReference type="Proteomes" id="UP001183615"/>
    </source>
</evidence>
<keyword evidence="1" id="KW-0812">Transmembrane</keyword>
<keyword evidence="3" id="KW-1185">Reference proteome</keyword>
<dbReference type="RefSeq" id="WP_311621001.1">
    <property type="nucleotide sequence ID" value="NZ_JAVREV010000023.1"/>
</dbReference>
<feature type="transmembrane region" description="Helical" evidence="1">
    <location>
        <begin position="173"/>
        <end position="192"/>
    </location>
</feature>
<dbReference type="EMBL" id="JAVREV010000023">
    <property type="protein sequence ID" value="MDT0446860.1"/>
    <property type="molecule type" value="Genomic_DNA"/>
</dbReference>
<evidence type="ECO:0000256" key="1">
    <source>
        <dbReference type="SAM" id="Phobius"/>
    </source>
</evidence>
<proteinExistence type="predicted"/>
<comment type="caution">
    <text evidence="2">The sequence shown here is derived from an EMBL/GenBank/DDBJ whole genome shotgun (WGS) entry which is preliminary data.</text>
</comment>
<keyword evidence="1" id="KW-0472">Membrane</keyword>
<evidence type="ECO:0000313" key="2">
    <source>
        <dbReference type="EMBL" id="MDT0446860.1"/>
    </source>
</evidence>
<feature type="transmembrane region" description="Helical" evidence="1">
    <location>
        <begin position="104"/>
        <end position="129"/>
    </location>
</feature>
<keyword evidence="1" id="KW-1133">Transmembrane helix</keyword>
<dbReference type="Proteomes" id="UP001183615">
    <property type="component" value="Unassembled WGS sequence"/>
</dbReference>
<feature type="transmembrane region" description="Helical" evidence="1">
    <location>
        <begin position="64"/>
        <end position="83"/>
    </location>
</feature>
<accession>A0ABU2SD29</accession>
<feature type="transmembrane region" description="Helical" evidence="1">
    <location>
        <begin position="220"/>
        <end position="242"/>
    </location>
</feature>